<accession>A0A2K3MI94</accession>
<dbReference type="Proteomes" id="UP000236291">
    <property type="component" value="Unassembled WGS sequence"/>
</dbReference>
<protein>
    <submittedName>
        <fullName evidence="2">Uncharacterized protein</fullName>
    </submittedName>
</protein>
<sequence length="121" mass="13484">MLLTFELHQSSCKDIETIAEGEEQVLPITVSPQIQTFTQDDLDKSASLDDSILSTPIFSASAKNDISPASHKTPAKRSVGKHQPLENTHLESQFSMRTSHHPDLTSSLRSRRSNLKISYLH</sequence>
<gene>
    <name evidence="2" type="ORF">L195_g046620</name>
</gene>
<evidence type="ECO:0000256" key="1">
    <source>
        <dbReference type="SAM" id="MobiDB-lite"/>
    </source>
</evidence>
<name>A0A2K3MI94_TRIPR</name>
<organism evidence="2 3">
    <name type="scientific">Trifolium pratense</name>
    <name type="common">Red clover</name>
    <dbReference type="NCBI Taxonomy" id="57577"/>
    <lineage>
        <taxon>Eukaryota</taxon>
        <taxon>Viridiplantae</taxon>
        <taxon>Streptophyta</taxon>
        <taxon>Embryophyta</taxon>
        <taxon>Tracheophyta</taxon>
        <taxon>Spermatophyta</taxon>
        <taxon>Magnoliopsida</taxon>
        <taxon>eudicotyledons</taxon>
        <taxon>Gunneridae</taxon>
        <taxon>Pentapetalae</taxon>
        <taxon>rosids</taxon>
        <taxon>fabids</taxon>
        <taxon>Fabales</taxon>
        <taxon>Fabaceae</taxon>
        <taxon>Papilionoideae</taxon>
        <taxon>50 kb inversion clade</taxon>
        <taxon>NPAAA clade</taxon>
        <taxon>Hologalegina</taxon>
        <taxon>IRL clade</taxon>
        <taxon>Trifolieae</taxon>
        <taxon>Trifolium</taxon>
    </lineage>
</organism>
<comment type="caution">
    <text evidence="2">The sequence shown here is derived from an EMBL/GenBank/DDBJ whole genome shotgun (WGS) entry which is preliminary data.</text>
</comment>
<dbReference type="EMBL" id="ASHM01063017">
    <property type="protein sequence ID" value="PNX90496.1"/>
    <property type="molecule type" value="Genomic_DNA"/>
</dbReference>
<evidence type="ECO:0000313" key="3">
    <source>
        <dbReference type="Proteomes" id="UP000236291"/>
    </source>
</evidence>
<feature type="region of interest" description="Disordered" evidence="1">
    <location>
        <begin position="63"/>
        <end position="109"/>
    </location>
</feature>
<proteinExistence type="predicted"/>
<dbReference type="AlphaFoldDB" id="A0A2K3MI94"/>
<reference evidence="2 3" key="1">
    <citation type="journal article" date="2014" name="Am. J. Bot.">
        <title>Genome assembly and annotation for red clover (Trifolium pratense; Fabaceae).</title>
        <authorList>
            <person name="Istvanek J."/>
            <person name="Jaros M."/>
            <person name="Krenek A."/>
            <person name="Repkova J."/>
        </authorList>
    </citation>
    <scope>NUCLEOTIDE SEQUENCE [LARGE SCALE GENOMIC DNA]</scope>
    <source>
        <strain evidence="3">cv. Tatra</strain>
        <tissue evidence="2">Young leaves</tissue>
    </source>
</reference>
<evidence type="ECO:0000313" key="2">
    <source>
        <dbReference type="EMBL" id="PNX90496.1"/>
    </source>
</evidence>
<reference evidence="2 3" key="2">
    <citation type="journal article" date="2017" name="Front. Plant Sci.">
        <title>Gene Classification and Mining of Molecular Markers Useful in Red Clover (Trifolium pratense) Breeding.</title>
        <authorList>
            <person name="Istvanek J."/>
            <person name="Dluhosova J."/>
            <person name="Dluhos P."/>
            <person name="Patkova L."/>
            <person name="Nedelnik J."/>
            <person name="Repkova J."/>
        </authorList>
    </citation>
    <scope>NUCLEOTIDE SEQUENCE [LARGE SCALE GENOMIC DNA]</scope>
    <source>
        <strain evidence="3">cv. Tatra</strain>
        <tissue evidence="2">Young leaves</tissue>
    </source>
</reference>